<gene>
    <name evidence="7" type="primary">LOC111301806</name>
</gene>
<reference evidence="7" key="1">
    <citation type="submission" date="2025-08" db="UniProtKB">
        <authorList>
            <consortium name="RefSeq"/>
        </authorList>
    </citation>
    <scope>IDENTIFICATION</scope>
    <source>
        <tissue evidence="7">Fruit stalk</tissue>
    </source>
</reference>
<feature type="compositionally biased region" description="Polar residues" evidence="5">
    <location>
        <begin position="592"/>
        <end position="609"/>
    </location>
</feature>
<dbReference type="GeneID" id="111301806"/>
<keyword evidence="6" id="KW-1185">Reference proteome</keyword>
<evidence type="ECO:0000256" key="2">
    <source>
        <dbReference type="ARBA" id="ARBA00004496"/>
    </source>
</evidence>
<dbReference type="RefSeq" id="XP_022753519.1">
    <property type="nucleotide sequence ID" value="XM_022897784.1"/>
</dbReference>
<feature type="region of interest" description="Disordered" evidence="5">
    <location>
        <begin position="108"/>
        <end position="129"/>
    </location>
</feature>
<evidence type="ECO:0000256" key="4">
    <source>
        <dbReference type="ARBA" id="ARBA00023242"/>
    </source>
</evidence>
<feature type="region of interest" description="Disordered" evidence="5">
    <location>
        <begin position="592"/>
        <end position="612"/>
    </location>
</feature>
<protein>
    <submittedName>
        <fullName evidence="7">IQ domain-containing protein IQM2-like</fullName>
    </submittedName>
</protein>
<dbReference type="AlphaFoldDB" id="A0A6P5ZL63"/>
<keyword evidence="4" id="KW-0539">Nucleus</keyword>
<evidence type="ECO:0000256" key="1">
    <source>
        <dbReference type="ARBA" id="ARBA00004123"/>
    </source>
</evidence>
<dbReference type="GO" id="GO:0005634">
    <property type="term" value="C:nucleus"/>
    <property type="evidence" value="ECO:0007669"/>
    <property type="project" value="UniProtKB-SubCell"/>
</dbReference>
<dbReference type="PANTHER" id="PTHR31250:SF14">
    <property type="entry name" value="IQ DOMAIN-CONTAINING PROTEIN IQM2"/>
    <property type="match status" value="1"/>
</dbReference>
<dbReference type="OrthoDB" id="7344096at2759"/>
<dbReference type="KEGG" id="dzi:111301806"/>
<dbReference type="InterPro" id="IPR044159">
    <property type="entry name" value="IQM"/>
</dbReference>
<evidence type="ECO:0000313" key="6">
    <source>
        <dbReference type="Proteomes" id="UP000515121"/>
    </source>
</evidence>
<proteinExistence type="predicted"/>
<evidence type="ECO:0000256" key="5">
    <source>
        <dbReference type="SAM" id="MobiDB-lite"/>
    </source>
</evidence>
<organism evidence="6 7">
    <name type="scientific">Durio zibethinus</name>
    <name type="common">Durian</name>
    <dbReference type="NCBI Taxonomy" id="66656"/>
    <lineage>
        <taxon>Eukaryota</taxon>
        <taxon>Viridiplantae</taxon>
        <taxon>Streptophyta</taxon>
        <taxon>Embryophyta</taxon>
        <taxon>Tracheophyta</taxon>
        <taxon>Spermatophyta</taxon>
        <taxon>Magnoliopsida</taxon>
        <taxon>eudicotyledons</taxon>
        <taxon>Gunneridae</taxon>
        <taxon>Pentapetalae</taxon>
        <taxon>rosids</taxon>
        <taxon>malvids</taxon>
        <taxon>Malvales</taxon>
        <taxon>Malvaceae</taxon>
        <taxon>Helicteroideae</taxon>
        <taxon>Durio</taxon>
    </lineage>
</organism>
<sequence length="641" mass="72351">MGISFSCPFAKCSDVENGLESVIVKSISFGDDGVKTPVRSISFKSLDSEPAILKSVGSGKMILEGSVSFKGIDLERMPSVKSPPSDKRENLPIEAVSLKSKAIHIESPKPDSLLESPKQSPVPDPSNPQHEAAIKLQKVYKSFRTRRKLADCAVLVEQSWWKLLDFAELKRSSISFFDIDKHETAISRWSRARTRAAKVGKGLSKNDKAQKLALQHWLEAIDPRHRYGHNLHFYYNQWLHSQSQEPFFYWLDIGEGREVNIEKCPRSKLQQQCIKYLGPMERKTYEVIVVDGKFAYKQTGKLLHTTEETSDLKWIFVLSASKILYVGMKKKGTFQHSSFLAGGATIAAGRLVVASGVLKAVWPHSGHYRPTEENFNDFISFLRENNVDLTDVKMTPVDDEESLVGKQRSSNHLRCNSSEEDLEAEEICVKNLIKEVVDSREQETGAAVERLKSRRLVNLSRKVTNLGIPKRTELFEMSNSDHRAVVQICNDNLMDSPLEDSEQDSMVPKEKIDENHVDNEVEDIPEESILQRINSKEGMNSYQLGKQLSCKWTTGAGPRIGCVRDFPSELQFRALEQVNLSPRSASYLKSYSSPRSTSILSPKVSTTAGASKEMRTRSLPVLKKENLLQKSIHSRLHPPRY</sequence>
<evidence type="ECO:0000256" key="3">
    <source>
        <dbReference type="ARBA" id="ARBA00022490"/>
    </source>
</evidence>
<evidence type="ECO:0000313" key="7">
    <source>
        <dbReference type="RefSeq" id="XP_022753519.1"/>
    </source>
</evidence>
<dbReference type="GO" id="GO:0005737">
    <property type="term" value="C:cytoplasm"/>
    <property type="evidence" value="ECO:0007669"/>
    <property type="project" value="UniProtKB-SubCell"/>
</dbReference>
<dbReference type="PANTHER" id="PTHR31250">
    <property type="entry name" value="IQ DOMAIN-CONTAINING PROTEIN IQM3"/>
    <property type="match status" value="1"/>
</dbReference>
<comment type="subcellular location">
    <subcellularLocation>
        <location evidence="2">Cytoplasm</location>
    </subcellularLocation>
    <subcellularLocation>
        <location evidence="1">Nucleus</location>
    </subcellularLocation>
</comment>
<dbReference type="Proteomes" id="UP000515121">
    <property type="component" value="Unplaced"/>
</dbReference>
<accession>A0A6P5ZL63</accession>
<name>A0A6P5ZL63_DURZI</name>
<keyword evidence="3" id="KW-0963">Cytoplasm</keyword>